<accession>A0A2S1R712</accession>
<feature type="transmembrane region" description="Helical" evidence="5">
    <location>
        <begin position="418"/>
        <end position="435"/>
    </location>
</feature>
<keyword evidence="2 5" id="KW-0812">Transmembrane</keyword>
<evidence type="ECO:0000256" key="1">
    <source>
        <dbReference type="ARBA" id="ARBA00004141"/>
    </source>
</evidence>
<keyword evidence="4 5" id="KW-0472">Membrane</keyword>
<dbReference type="AlphaFoldDB" id="A0A2S1R712"/>
<feature type="transmembrane region" description="Helical" evidence="5">
    <location>
        <begin position="317"/>
        <end position="338"/>
    </location>
</feature>
<dbReference type="GO" id="GO:0016020">
    <property type="term" value="C:membrane"/>
    <property type="evidence" value="ECO:0007669"/>
    <property type="project" value="UniProtKB-SubCell"/>
</dbReference>
<evidence type="ECO:0000256" key="5">
    <source>
        <dbReference type="SAM" id="Phobius"/>
    </source>
</evidence>
<evidence type="ECO:0000256" key="4">
    <source>
        <dbReference type="ARBA" id="ARBA00023136"/>
    </source>
</evidence>
<dbReference type="RefSeq" id="WP_108847306.1">
    <property type="nucleotide sequence ID" value="NZ_CP015449.1"/>
</dbReference>
<comment type="subcellular location">
    <subcellularLocation>
        <location evidence="1">Membrane</location>
        <topology evidence="1">Multi-pass membrane protein</topology>
    </subcellularLocation>
</comment>
<keyword evidence="8" id="KW-1185">Reference proteome</keyword>
<evidence type="ECO:0000259" key="6">
    <source>
        <dbReference type="Pfam" id="PF13515"/>
    </source>
</evidence>
<protein>
    <recommendedName>
        <fullName evidence="6">Integral membrane bound transporter domain-containing protein</fullName>
    </recommendedName>
</protein>
<dbReference type="EMBL" id="CP015449">
    <property type="protein sequence ID" value="AWH92055.1"/>
    <property type="molecule type" value="Genomic_DNA"/>
</dbReference>
<reference evidence="7 8" key="1">
    <citation type="submission" date="2016-04" db="EMBL/GenBank/DDBJ databases">
        <title>Complete genome sequence of Dietzia lutea YIM 80766T, a strain isolated from desert soil in Egypt.</title>
        <authorList>
            <person name="Zhao J."/>
            <person name="Hu B."/>
            <person name="Geng S."/>
            <person name="Nie Y."/>
            <person name="Tang Y."/>
        </authorList>
    </citation>
    <scope>NUCLEOTIDE SEQUENCE [LARGE SCALE GENOMIC DNA]</scope>
    <source>
        <strain evidence="7 8">YIM 80766</strain>
    </source>
</reference>
<feature type="transmembrane region" description="Helical" evidence="5">
    <location>
        <begin position="31"/>
        <end position="60"/>
    </location>
</feature>
<evidence type="ECO:0000313" key="8">
    <source>
        <dbReference type="Proteomes" id="UP000244928"/>
    </source>
</evidence>
<dbReference type="Proteomes" id="UP000244928">
    <property type="component" value="Chromosome"/>
</dbReference>
<sequence>MARTRTGELLRPLVTLAPSPPRLPNATKAGLTVLLCLAVSMLLGRFDLGLLTVTGTFAVLYAPAAPLRRRAATVAGIGLGLVVATSLGAFTAGSHLAFAVTAVLLATVTAGVCLAFRVGPPGSYFLVLTAGIAYLLVGEHGTEPLLVPAMTAVGAAVAWLVTMVDLLPDPRRPERRAVRRARDAVAAYAATEPGPDSRPQHRAAAHALADAEEAVAEGMWTPSESISAELAAAHREYDARAARASRHIVPGDDPAWDPRNPDAGRWLEGDPESADVEMPSAAAAERAEREFVRDERRHIGSLRRRLRSGLRWPGEPWAVAASVGIATAVSIVLLTLLAGSDQPHLYWVIAFSALVLHQGGPRAARTYRALHRLTGTVAGLGVFLLVALLQPSGWWLIGLIVALQFTIELLVTRNYGLAVTLITPLALLIASGGDVPDQPLPLVGERLLDTVVGVLVALVVLWGLGRRAHHGAVRADTRRVLREIAEYTRGDEQTQDEPTLASALRDLNSSNSLLIADGHGDSPESRTAEAVTYAGYLMLGARDRDAVTGTAEEWSDLADLELPSGWRPAASDDSADARIREQCRRVGAGLD</sequence>
<feature type="transmembrane region" description="Helical" evidence="5">
    <location>
        <begin position="123"/>
        <end position="139"/>
    </location>
</feature>
<feature type="transmembrane region" description="Helical" evidence="5">
    <location>
        <begin position="447"/>
        <end position="464"/>
    </location>
</feature>
<feature type="domain" description="Integral membrane bound transporter" evidence="6">
    <location>
        <begin position="340"/>
        <end position="460"/>
    </location>
</feature>
<proteinExistence type="predicted"/>
<dbReference type="KEGG" id="dlu:A6035_07625"/>
<feature type="transmembrane region" description="Helical" evidence="5">
    <location>
        <begin position="72"/>
        <end position="90"/>
    </location>
</feature>
<evidence type="ECO:0000256" key="3">
    <source>
        <dbReference type="ARBA" id="ARBA00022989"/>
    </source>
</evidence>
<gene>
    <name evidence="7" type="ORF">A6035_07625</name>
</gene>
<evidence type="ECO:0000256" key="2">
    <source>
        <dbReference type="ARBA" id="ARBA00022692"/>
    </source>
</evidence>
<name>A0A2S1R712_9ACTN</name>
<feature type="transmembrane region" description="Helical" evidence="5">
    <location>
        <begin position="145"/>
        <end position="167"/>
    </location>
</feature>
<feature type="transmembrane region" description="Helical" evidence="5">
    <location>
        <begin position="96"/>
        <end position="116"/>
    </location>
</feature>
<dbReference type="Pfam" id="PF13515">
    <property type="entry name" value="FUSC_2"/>
    <property type="match status" value="1"/>
</dbReference>
<evidence type="ECO:0000313" key="7">
    <source>
        <dbReference type="EMBL" id="AWH92055.1"/>
    </source>
</evidence>
<keyword evidence="3 5" id="KW-1133">Transmembrane helix</keyword>
<organism evidence="7 8">
    <name type="scientific">Dietzia lutea</name>
    <dbReference type="NCBI Taxonomy" id="546160"/>
    <lineage>
        <taxon>Bacteria</taxon>
        <taxon>Bacillati</taxon>
        <taxon>Actinomycetota</taxon>
        <taxon>Actinomycetes</taxon>
        <taxon>Mycobacteriales</taxon>
        <taxon>Dietziaceae</taxon>
        <taxon>Dietzia</taxon>
    </lineage>
</organism>
<dbReference type="InterPro" id="IPR049453">
    <property type="entry name" value="Memb_transporter_dom"/>
</dbReference>